<evidence type="ECO:0008006" key="4">
    <source>
        <dbReference type="Google" id="ProtNLM"/>
    </source>
</evidence>
<reference evidence="2 3" key="1">
    <citation type="submission" date="2017-07" db="EMBL/GenBank/DDBJ databases">
        <title>Leptospira spp. isolated from tropical soils.</title>
        <authorList>
            <person name="Thibeaux R."/>
            <person name="Iraola G."/>
            <person name="Ferres I."/>
            <person name="Bierque E."/>
            <person name="Girault D."/>
            <person name="Soupe-Gilbert M.-E."/>
            <person name="Picardeau M."/>
            <person name="Goarant C."/>
        </authorList>
    </citation>
    <scope>NUCLEOTIDE SEQUENCE [LARGE SCALE GENOMIC DNA]</scope>
    <source>
        <strain evidence="2 3">FH2-C-A2</strain>
    </source>
</reference>
<evidence type="ECO:0000313" key="3">
    <source>
        <dbReference type="Proteomes" id="UP000231912"/>
    </source>
</evidence>
<name>A0A2M9ZDV5_9LEPT</name>
<proteinExistence type="predicted"/>
<sequence>MSSYKKGGFRLSLPLSCFLILVLFSLPILGQEDAQKPEEKLAPKPSPMNELPPEKKSSGPSQSELREKYKNQIGGFGFERYYSIQAARMLDSQWAIGATGYMNREVNRFDNDVAFSYFLTPPTFYGRLRNAEEKYWGGAVFLQRYIVDSPFFASLWLGRENFRKTESALYWESAGNTYRYEKDSFSSGPRNFAGLGLGFRYQTVSGFFFGWEAVWSWYFPYKNSFSVSDLYYSDRAASTGDLLYRKYAYQNSEKLPGTSFGLNLFVGWAF</sequence>
<evidence type="ECO:0000256" key="1">
    <source>
        <dbReference type="SAM" id="MobiDB-lite"/>
    </source>
</evidence>
<protein>
    <recommendedName>
        <fullName evidence="4">DUF3575 domain-containing protein</fullName>
    </recommendedName>
</protein>
<accession>A0A2M9ZDV5</accession>
<dbReference type="EMBL" id="NPDT01000001">
    <property type="protein sequence ID" value="PJZ66599.1"/>
    <property type="molecule type" value="Genomic_DNA"/>
</dbReference>
<dbReference type="AlphaFoldDB" id="A0A2M9ZDV5"/>
<evidence type="ECO:0000313" key="2">
    <source>
        <dbReference type="EMBL" id="PJZ66599.1"/>
    </source>
</evidence>
<gene>
    <name evidence="2" type="ORF">CH371_00330</name>
</gene>
<comment type="caution">
    <text evidence="2">The sequence shown here is derived from an EMBL/GenBank/DDBJ whole genome shotgun (WGS) entry which is preliminary data.</text>
</comment>
<dbReference type="Proteomes" id="UP000231912">
    <property type="component" value="Unassembled WGS sequence"/>
</dbReference>
<feature type="region of interest" description="Disordered" evidence="1">
    <location>
        <begin position="35"/>
        <end position="64"/>
    </location>
</feature>
<dbReference type="RefSeq" id="WP_100757225.1">
    <property type="nucleotide sequence ID" value="NZ_NPDT01000001.1"/>
</dbReference>
<organism evidence="2 3">
    <name type="scientific">Leptospira wolffii</name>
    <dbReference type="NCBI Taxonomy" id="409998"/>
    <lineage>
        <taxon>Bacteria</taxon>
        <taxon>Pseudomonadati</taxon>
        <taxon>Spirochaetota</taxon>
        <taxon>Spirochaetia</taxon>
        <taxon>Leptospirales</taxon>
        <taxon>Leptospiraceae</taxon>
        <taxon>Leptospira</taxon>
    </lineage>
</organism>